<accession>A0A143PSD5</accession>
<evidence type="ECO:0000256" key="2">
    <source>
        <dbReference type="ARBA" id="ARBA00022908"/>
    </source>
</evidence>
<proteinExistence type="inferred from homology"/>
<dbReference type="InterPro" id="IPR050808">
    <property type="entry name" value="Phage_Integrase"/>
</dbReference>
<dbReference type="KEGG" id="abac:LuPra_04549"/>
<gene>
    <name evidence="8" type="primary">intS</name>
    <name evidence="8" type="ORF">LuPra_04549</name>
</gene>
<dbReference type="Gene3D" id="1.10.150.130">
    <property type="match status" value="1"/>
</dbReference>
<dbReference type="Pfam" id="PF22022">
    <property type="entry name" value="Phage_int_M"/>
    <property type="match status" value="1"/>
</dbReference>
<reference evidence="8 9" key="1">
    <citation type="journal article" date="2016" name="Genome Announc.">
        <title>First Complete Genome Sequence of a Subdivision 6 Acidobacterium Strain.</title>
        <authorList>
            <person name="Huang S."/>
            <person name="Vieira S."/>
            <person name="Bunk B."/>
            <person name="Riedel T."/>
            <person name="Sproer C."/>
            <person name="Overmann J."/>
        </authorList>
    </citation>
    <scope>NUCLEOTIDE SEQUENCE [LARGE SCALE GENOMIC DNA]</scope>
    <source>
        <strain evidence="9">DSM 100886 HEG_-6_39</strain>
    </source>
</reference>
<dbReference type="GO" id="GO:0015074">
    <property type="term" value="P:DNA integration"/>
    <property type="evidence" value="ECO:0007669"/>
    <property type="project" value="UniProtKB-KW"/>
</dbReference>
<evidence type="ECO:0000259" key="7">
    <source>
        <dbReference type="PROSITE" id="PS51900"/>
    </source>
</evidence>
<dbReference type="PANTHER" id="PTHR30629">
    <property type="entry name" value="PROPHAGE INTEGRASE"/>
    <property type="match status" value="1"/>
</dbReference>
<evidence type="ECO:0000256" key="1">
    <source>
        <dbReference type="ARBA" id="ARBA00008857"/>
    </source>
</evidence>
<keyword evidence="9" id="KW-1185">Reference proteome</keyword>
<evidence type="ECO:0000256" key="3">
    <source>
        <dbReference type="ARBA" id="ARBA00023125"/>
    </source>
</evidence>
<comment type="similarity">
    <text evidence="1">Belongs to the 'phage' integrase family.</text>
</comment>
<evidence type="ECO:0000256" key="5">
    <source>
        <dbReference type="PROSITE-ProRule" id="PRU01248"/>
    </source>
</evidence>
<dbReference type="Gene3D" id="1.10.443.10">
    <property type="entry name" value="Intergrase catalytic core"/>
    <property type="match status" value="1"/>
</dbReference>
<evidence type="ECO:0000256" key="4">
    <source>
        <dbReference type="ARBA" id="ARBA00023172"/>
    </source>
</evidence>
<dbReference type="AlphaFoldDB" id="A0A143PSD5"/>
<protein>
    <submittedName>
        <fullName evidence="8">Prophage CPS-53 integrase</fullName>
    </submittedName>
</protein>
<dbReference type="Pfam" id="PF13356">
    <property type="entry name" value="Arm-DNA-bind_3"/>
    <property type="match status" value="1"/>
</dbReference>
<dbReference type="InterPro" id="IPR010998">
    <property type="entry name" value="Integrase_recombinase_N"/>
</dbReference>
<organism evidence="8 9">
    <name type="scientific">Luteitalea pratensis</name>
    <dbReference type="NCBI Taxonomy" id="1855912"/>
    <lineage>
        <taxon>Bacteria</taxon>
        <taxon>Pseudomonadati</taxon>
        <taxon>Acidobacteriota</taxon>
        <taxon>Vicinamibacteria</taxon>
        <taxon>Vicinamibacterales</taxon>
        <taxon>Vicinamibacteraceae</taxon>
        <taxon>Luteitalea</taxon>
    </lineage>
</organism>
<evidence type="ECO:0000313" key="9">
    <source>
        <dbReference type="Proteomes" id="UP000076079"/>
    </source>
</evidence>
<dbReference type="PANTHER" id="PTHR30629:SF2">
    <property type="entry name" value="PROPHAGE INTEGRASE INTS-RELATED"/>
    <property type="match status" value="1"/>
</dbReference>
<dbReference type="RefSeq" id="WP_110172863.1">
    <property type="nucleotide sequence ID" value="NZ_CP015136.1"/>
</dbReference>
<dbReference type="GO" id="GO:0006310">
    <property type="term" value="P:DNA recombination"/>
    <property type="evidence" value="ECO:0007669"/>
    <property type="project" value="UniProtKB-KW"/>
</dbReference>
<dbReference type="InterPro" id="IPR002104">
    <property type="entry name" value="Integrase_catalytic"/>
</dbReference>
<dbReference type="STRING" id="1855912.LuPra_04549"/>
<evidence type="ECO:0000313" key="8">
    <source>
        <dbReference type="EMBL" id="AMY11301.1"/>
    </source>
</evidence>
<dbReference type="PROSITE" id="PS51900">
    <property type="entry name" value="CB"/>
    <property type="match status" value="1"/>
</dbReference>
<sequence length="406" mass="45855">MRVRLTDQRVTKLLADNAERKDVWDAGCEGLSLRIGPDKAVWVVRYRVGRVRRRLTIGNVTRMTLAQARAMANKRLLVVDEGRDPVAEIQTDRANTFEALAEFYIEHYAKPRKKSWANDQRIITRHLMPDWRTRLVSSITRRDVRERIEHVKLSAPVQANRVKALCSKLFGYALEHDWIEANPVTGITLPTKERARKRVLTKEEVGTFWNGLDTLERDGVIEGAQADQLRLRLLLGQRGGEIAAMRWQDIAGDLWTQPDPKNGRTHVLPVTPELREVLTRQRARVPLKCVWVFPNSKLTGPDIYRAWRAVEIAKDEHSTTTGLEALGVADAKGHDLRRACATHMAILGVHPHVIGRLLNHADALGKVAGIYNQHSYLPELRQALHQWAEVVRAAATAHGHVVSSAG</sequence>
<dbReference type="InterPro" id="IPR025166">
    <property type="entry name" value="Integrase_DNA_bind_dom"/>
</dbReference>
<dbReference type="EMBL" id="CP015136">
    <property type="protein sequence ID" value="AMY11301.1"/>
    <property type="molecule type" value="Genomic_DNA"/>
</dbReference>
<dbReference type="InterPro" id="IPR011010">
    <property type="entry name" value="DNA_brk_join_enz"/>
</dbReference>
<dbReference type="SUPFAM" id="SSF56349">
    <property type="entry name" value="DNA breaking-rejoining enzymes"/>
    <property type="match status" value="1"/>
</dbReference>
<evidence type="ECO:0000259" key="6">
    <source>
        <dbReference type="PROSITE" id="PS51898"/>
    </source>
</evidence>
<dbReference type="InterPro" id="IPR053876">
    <property type="entry name" value="Phage_int_M"/>
</dbReference>
<dbReference type="Pfam" id="PF00589">
    <property type="entry name" value="Phage_integrase"/>
    <property type="match status" value="1"/>
</dbReference>
<dbReference type="InterPro" id="IPR044068">
    <property type="entry name" value="CB"/>
</dbReference>
<dbReference type="Gene3D" id="3.30.160.390">
    <property type="entry name" value="Integrase, DNA-binding domain"/>
    <property type="match status" value="1"/>
</dbReference>
<keyword evidence="4" id="KW-0233">DNA recombination</keyword>
<dbReference type="OrthoDB" id="9803188at2"/>
<reference evidence="9" key="2">
    <citation type="submission" date="2016-04" db="EMBL/GenBank/DDBJ databases">
        <title>First Complete Genome Sequence of a Subdivision 6 Acidobacterium.</title>
        <authorList>
            <person name="Huang S."/>
            <person name="Vieira S."/>
            <person name="Bunk B."/>
            <person name="Riedel T."/>
            <person name="Sproeer C."/>
            <person name="Overmann J."/>
        </authorList>
    </citation>
    <scope>NUCLEOTIDE SEQUENCE [LARGE SCALE GENOMIC DNA]</scope>
    <source>
        <strain evidence="9">DSM 100886 HEG_-6_39</strain>
    </source>
</reference>
<keyword evidence="2" id="KW-0229">DNA integration</keyword>
<name>A0A143PSD5_LUTPR</name>
<dbReference type="Proteomes" id="UP000076079">
    <property type="component" value="Chromosome"/>
</dbReference>
<dbReference type="InterPro" id="IPR038488">
    <property type="entry name" value="Integrase_DNA-bd_sf"/>
</dbReference>
<feature type="domain" description="Core-binding (CB)" evidence="7">
    <location>
        <begin position="95"/>
        <end position="174"/>
    </location>
</feature>
<dbReference type="InterPro" id="IPR013762">
    <property type="entry name" value="Integrase-like_cat_sf"/>
</dbReference>
<keyword evidence="3 5" id="KW-0238">DNA-binding</keyword>
<dbReference type="PROSITE" id="PS51898">
    <property type="entry name" value="TYR_RECOMBINASE"/>
    <property type="match status" value="1"/>
</dbReference>
<feature type="domain" description="Tyr recombinase" evidence="6">
    <location>
        <begin position="195"/>
        <end position="385"/>
    </location>
</feature>
<dbReference type="GO" id="GO:0003677">
    <property type="term" value="F:DNA binding"/>
    <property type="evidence" value="ECO:0007669"/>
    <property type="project" value="UniProtKB-UniRule"/>
</dbReference>